<dbReference type="CDD" id="cd01125">
    <property type="entry name" value="RepA_RSF1010_like"/>
    <property type="match status" value="1"/>
</dbReference>
<dbReference type="Gene3D" id="3.40.50.300">
    <property type="entry name" value="P-loop containing nucleotide triphosphate hydrolases"/>
    <property type="match status" value="1"/>
</dbReference>
<gene>
    <name evidence="2" type="ORF">RM572_26965</name>
</gene>
<evidence type="ECO:0000313" key="3">
    <source>
        <dbReference type="Proteomes" id="UP001183414"/>
    </source>
</evidence>
<comment type="caution">
    <text evidence="2">The sequence shown here is derived from an EMBL/GenBank/DDBJ whole genome shotgun (WGS) entry which is preliminary data.</text>
</comment>
<keyword evidence="2" id="KW-0347">Helicase</keyword>
<dbReference type="Proteomes" id="UP001183414">
    <property type="component" value="Unassembled WGS sequence"/>
</dbReference>
<evidence type="ECO:0000313" key="2">
    <source>
        <dbReference type="EMBL" id="MDT0382406.1"/>
    </source>
</evidence>
<keyword evidence="2" id="KW-0547">Nucleotide-binding</keyword>
<dbReference type="SUPFAM" id="SSF52540">
    <property type="entry name" value="P-loop containing nucleoside triphosphate hydrolases"/>
    <property type="match status" value="1"/>
</dbReference>
<dbReference type="EMBL" id="JAVREQ010000036">
    <property type="protein sequence ID" value="MDT0382406.1"/>
    <property type="molecule type" value="Genomic_DNA"/>
</dbReference>
<keyword evidence="3" id="KW-1185">Reference proteome</keyword>
<dbReference type="InterPro" id="IPR038724">
    <property type="entry name" value="RepA"/>
</dbReference>
<feature type="region of interest" description="Disordered" evidence="1">
    <location>
        <begin position="348"/>
        <end position="367"/>
    </location>
</feature>
<accession>A0ABU2NZJ1</accession>
<organism evidence="2 3">
    <name type="scientific">Streptomyces hazeniae</name>
    <dbReference type="NCBI Taxonomy" id="3075538"/>
    <lineage>
        <taxon>Bacteria</taxon>
        <taxon>Bacillati</taxon>
        <taxon>Actinomycetota</taxon>
        <taxon>Actinomycetes</taxon>
        <taxon>Kitasatosporales</taxon>
        <taxon>Streptomycetaceae</taxon>
        <taxon>Streptomyces</taxon>
    </lineage>
</organism>
<reference evidence="3" key="1">
    <citation type="submission" date="2023-07" db="EMBL/GenBank/DDBJ databases">
        <title>30 novel species of actinomycetes from the DSMZ collection.</title>
        <authorList>
            <person name="Nouioui I."/>
        </authorList>
    </citation>
    <scope>NUCLEOTIDE SEQUENCE [LARGE SCALE GENOMIC DNA]</scope>
    <source>
        <strain evidence="3">DSM 42041</strain>
    </source>
</reference>
<dbReference type="RefSeq" id="WP_311675998.1">
    <property type="nucleotide sequence ID" value="NZ_JAVREQ010000036.1"/>
</dbReference>
<keyword evidence="2" id="KW-0378">Hydrolase</keyword>
<evidence type="ECO:0000256" key="1">
    <source>
        <dbReference type="SAM" id="MobiDB-lite"/>
    </source>
</evidence>
<protein>
    <submittedName>
        <fullName evidence="2">Helicase RepA family protein</fullName>
    </submittedName>
</protein>
<dbReference type="GO" id="GO:0004386">
    <property type="term" value="F:helicase activity"/>
    <property type="evidence" value="ECO:0007669"/>
    <property type="project" value="UniProtKB-KW"/>
</dbReference>
<keyword evidence="2" id="KW-0067">ATP-binding</keyword>
<dbReference type="Pfam" id="PF13481">
    <property type="entry name" value="AAA_25"/>
    <property type="match status" value="1"/>
</dbReference>
<name>A0ABU2NZJ1_9ACTN</name>
<sequence length="367" mass="39385">MSAPADLDIDAILARVAPADEAPQDEAGLSSAEHFEQRVEGLLGELLDTGDLDSIPPLEPVVDDMLFRDTLARIYGPSGTFKSFLTLDIAACVATGAPWHGQETRPGPVVYLVAEGIRGIRKRVRAWEQHHGRRMTGVKFLPRPVQARDPEWAVLVEACRRLGPALVVVDTQARVTVGVEENSNTEMGEVVDRMEQLRAACGACLLLVHHTGHDEGRSRGATAVKGALQTELGVTRKDADEGPVVTLKTSKQKDDAELDDLEFGIHQVVLDGEAKDDGTPVTSVVLVKLDPAGQAQARTGYAGRVEEIAAQLDAAGVPPTAGRPAVQDACSRLGIRARKDLLADVVRHRKNRTNSADELPPTGPEND</sequence>
<proteinExistence type="predicted"/>
<dbReference type="InterPro" id="IPR027417">
    <property type="entry name" value="P-loop_NTPase"/>
</dbReference>